<name>A0A4R5YD94_KOCRO</name>
<dbReference type="EMBL" id="SMZT01000003">
    <property type="protein sequence ID" value="TDL43011.1"/>
    <property type="molecule type" value="Genomic_DNA"/>
</dbReference>
<comment type="caution">
    <text evidence="2">The sequence shown here is derived from an EMBL/GenBank/DDBJ whole genome shotgun (WGS) entry which is preliminary data.</text>
</comment>
<keyword evidence="1" id="KW-1133">Transmembrane helix</keyword>
<evidence type="ECO:0000313" key="3">
    <source>
        <dbReference type="Proteomes" id="UP000295163"/>
    </source>
</evidence>
<dbReference type="Proteomes" id="UP000295163">
    <property type="component" value="Unassembled WGS sequence"/>
</dbReference>
<evidence type="ECO:0000313" key="2">
    <source>
        <dbReference type="EMBL" id="TDL43011.1"/>
    </source>
</evidence>
<feature type="transmembrane region" description="Helical" evidence="1">
    <location>
        <begin position="15"/>
        <end position="32"/>
    </location>
</feature>
<sequence length="142" mass="14646">MSVPGSSPATRRSSWWLAALVPGSLMIAVFVLEASGVPIAPAVLGLFAVVIVGFGVAVGARHRWATALRVVALPGAAGLLAGAAVMGAGLTFTGAGSPWSEQTYLPGLIVLCVVLLGLHLLLHDHRRMATAEHPGEPRERAR</sequence>
<keyword evidence="1" id="KW-0812">Transmembrane</keyword>
<feature type="transmembrane region" description="Helical" evidence="1">
    <location>
        <begin position="38"/>
        <end position="58"/>
    </location>
</feature>
<dbReference type="GeneID" id="64347614"/>
<protein>
    <submittedName>
        <fullName evidence="2">Uncharacterized protein</fullName>
    </submittedName>
</protein>
<accession>A0A4R5YD94</accession>
<reference evidence="2 3" key="1">
    <citation type="submission" date="2019-03" db="EMBL/GenBank/DDBJ databases">
        <title>Genome Sequencing and Assembly of Various Microbes Isolated from Partially Reclaimed Soil and Acid Mine Drainage (AMD) Site.</title>
        <authorList>
            <person name="Steinbock B."/>
            <person name="Bechtold R."/>
            <person name="Sevigny J.L."/>
            <person name="Thomas D."/>
            <person name="Cuthill L.R."/>
            <person name="Aveiro Johannsen E.J."/>
            <person name="Thomas K."/>
            <person name="Ghosh A."/>
        </authorList>
    </citation>
    <scope>NUCLEOTIDE SEQUENCE [LARGE SCALE GENOMIC DNA]</scope>
    <source>
        <strain evidence="2 3">S-A3</strain>
    </source>
</reference>
<evidence type="ECO:0000256" key="1">
    <source>
        <dbReference type="SAM" id="Phobius"/>
    </source>
</evidence>
<feature type="transmembrane region" description="Helical" evidence="1">
    <location>
        <begin position="70"/>
        <end position="92"/>
    </location>
</feature>
<keyword evidence="1" id="KW-0472">Membrane</keyword>
<dbReference type="AlphaFoldDB" id="A0A4R5YD94"/>
<dbReference type="RefSeq" id="WP_133410272.1">
    <property type="nucleotide sequence ID" value="NZ_SMZT01000003.1"/>
</dbReference>
<organism evidence="2 3">
    <name type="scientific">Kocuria rosea</name>
    <name type="common">Deinococcus erythromyxa</name>
    <name type="synonym">Micrococcus rubens</name>
    <dbReference type="NCBI Taxonomy" id="1275"/>
    <lineage>
        <taxon>Bacteria</taxon>
        <taxon>Bacillati</taxon>
        <taxon>Actinomycetota</taxon>
        <taxon>Actinomycetes</taxon>
        <taxon>Micrococcales</taxon>
        <taxon>Micrococcaceae</taxon>
        <taxon>Kocuria</taxon>
    </lineage>
</organism>
<proteinExistence type="predicted"/>
<feature type="transmembrane region" description="Helical" evidence="1">
    <location>
        <begin position="104"/>
        <end position="122"/>
    </location>
</feature>
<gene>
    <name evidence="2" type="ORF">E2R59_09325</name>
</gene>